<feature type="compositionally biased region" description="Basic and acidic residues" evidence="2">
    <location>
        <begin position="4489"/>
        <end position="4502"/>
    </location>
</feature>
<feature type="compositionally biased region" description="Basic and acidic residues" evidence="2">
    <location>
        <begin position="3728"/>
        <end position="3737"/>
    </location>
</feature>
<feature type="compositionally biased region" description="Basic and acidic residues" evidence="2">
    <location>
        <begin position="4147"/>
        <end position="4159"/>
    </location>
</feature>
<feature type="compositionally biased region" description="Basic and acidic residues" evidence="2">
    <location>
        <begin position="2385"/>
        <end position="2420"/>
    </location>
</feature>
<feature type="compositionally biased region" description="Basic and acidic residues" evidence="2">
    <location>
        <begin position="4335"/>
        <end position="4385"/>
    </location>
</feature>
<feature type="compositionally biased region" description="Basic and acidic residues" evidence="2">
    <location>
        <begin position="3097"/>
        <end position="3109"/>
    </location>
</feature>
<reference evidence="6" key="1">
    <citation type="submission" date="2025-08" db="UniProtKB">
        <authorList>
            <consortium name="RefSeq"/>
        </authorList>
    </citation>
    <scope>IDENTIFICATION</scope>
</reference>
<feature type="domain" description="Microtubule-associated protein 1B/S N-terminal" evidence="3">
    <location>
        <begin position="46"/>
        <end position="238"/>
    </location>
</feature>
<feature type="compositionally biased region" description="Basic and acidic residues" evidence="2">
    <location>
        <begin position="5818"/>
        <end position="5827"/>
    </location>
</feature>
<feature type="compositionally biased region" description="Basic and acidic residues" evidence="2">
    <location>
        <begin position="2353"/>
        <end position="2377"/>
    </location>
</feature>
<feature type="compositionally biased region" description="Acidic residues" evidence="2">
    <location>
        <begin position="906"/>
        <end position="917"/>
    </location>
</feature>
<feature type="compositionally biased region" description="Basic and acidic residues" evidence="2">
    <location>
        <begin position="5453"/>
        <end position="5477"/>
    </location>
</feature>
<evidence type="ECO:0000259" key="3">
    <source>
        <dbReference type="Pfam" id="PF23415"/>
    </source>
</evidence>
<feature type="region of interest" description="Disordered" evidence="2">
    <location>
        <begin position="543"/>
        <end position="578"/>
    </location>
</feature>
<feature type="compositionally biased region" description="Polar residues" evidence="2">
    <location>
        <begin position="790"/>
        <end position="801"/>
    </location>
</feature>
<feature type="region of interest" description="Disordered" evidence="2">
    <location>
        <begin position="4425"/>
        <end position="4525"/>
    </location>
</feature>
<feature type="region of interest" description="Disordered" evidence="2">
    <location>
        <begin position="1203"/>
        <end position="1233"/>
    </location>
</feature>
<feature type="compositionally biased region" description="Basic and acidic residues" evidence="2">
    <location>
        <begin position="918"/>
        <end position="930"/>
    </location>
</feature>
<feature type="region of interest" description="Disordered" evidence="2">
    <location>
        <begin position="5542"/>
        <end position="5615"/>
    </location>
</feature>
<feature type="compositionally biased region" description="Basic and acidic residues" evidence="2">
    <location>
        <begin position="3002"/>
        <end position="3011"/>
    </location>
</feature>
<feature type="compositionally biased region" description="Basic and acidic residues" evidence="2">
    <location>
        <begin position="3078"/>
        <end position="3087"/>
    </location>
</feature>
<dbReference type="Pfam" id="PF23415">
    <property type="entry name" value="MAPB1_N"/>
    <property type="match status" value="1"/>
</dbReference>
<evidence type="ECO:0000256" key="1">
    <source>
        <dbReference type="SAM" id="Coils"/>
    </source>
</evidence>
<feature type="compositionally biased region" description="Basic and acidic residues" evidence="2">
    <location>
        <begin position="3671"/>
        <end position="3680"/>
    </location>
</feature>
<dbReference type="GO" id="GO:0043025">
    <property type="term" value="C:neuronal cell body"/>
    <property type="evidence" value="ECO:0007669"/>
    <property type="project" value="TreeGrafter"/>
</dbReference>
<feature type="compositionally biased region" description="Basic and acidic residues" evidence="2">
    <location>
        <begin position="3059"/>
        <end position="3071"/>
    </location>
</feature>
<protein>
    <submittedName>
        <fullName evidence="6">Microtubule-associated protein futsch isoform X2</fullName>
    </submittedName>
</protein>
<feature type="compositionally biased region" description="Basic and acidic residues" evidence="2">
    <location>
        <begin position="4261"/>
        <end position="4273"/>
    </location>
</feature>
<dbReference type="InterPro" id="IPR056617">
    <property type="entry name" value="MAP1B/S_N"/>
</dbReference>
<feature type="region of interest" description="Disordered" evidence="2">
    <location>
        <begin position="4835"/>
        <end position="4914"/>
    </location>
</feature>
<feature type="region of interest" description="Disordered" evidence="2">
    <location>
        <begin position="881"/>
        <end position="937"/>
    </location>
</feature>
<proteinExistence type="predicted"/>
<feature type="region of interest" description="Disordered" evidence="2">
    <location>
        <begin position="5444"/>
        <end position="5477"/>
    </location>
</feature>
<feature type="compositionally biased region" description="Basic and acidic residues" evidence="2">
    <location>
        <begin position="3268"/>
        <end position="3280"/>
    </location>
</feature>
<feature type="compositionally biased region" description="Basic and acidic residues" evidence="2">
    <location>
        <begin position="3558"/>
        <end position="3569"/>
    </location>
</feature>
<feature type="compositionally biased region" description="Basic and acidic residues" evidence="2">
    <location>
        <begin position="3783"/>
        <end position="3792"/>
    </location>
</feature>
<feature type="compositionally biased region" description="Basic and acidic residues" evidence="2">
    <location>
        <begin position="4166"/>
        <end position="4176"/>
    </location>
</feature>
<dbReference type="GO" id="GO:0045202">
    <property type="term" value="C:synapse"/>
    <property type="evidence" value="ECO:0007669"/>
    <property type="project" value="TreeGrafter"/>
</dbReference>
<feature type="compositionally biased region" description="Basic and acidic residues" evidence="2">
    <location>
        <begin position="3458"/>
        <end position="3470"/>
    </location>
</feature>
<feature type="region of interest" description="Disordered" evidence="2">
    <location>
        <begin position="5881"/>
        <end position="5940"/>
    </location>
</feature>
<organism evidence="5 6">
    <name type="scientific">Cephus cinctus</name>
    <name type="common">Wheat stem sawfly</name>
    <dbReference type="NCBI Taxonomy" id="211228"/>
    <lineage>
        <taxon>Eukaryota</taxon>
        <taxon>Metazoa</taxon>
        <taxon>Ecdysozoa</taxon>
        <taxon>Arthropoda</taxon>
        <taxon>Hexapoda</taxon>
        <taxon>Insecta</taxon>
        <taxon>Pterygota</taxon>
        <taxon>Neoptera</taxon>
        <taxon>Endopterygota</taxon>
        <taxon>Hymenoptera</taxon>
        <taxon>Cephoidea</taxon>
        <taxon>Cephidae</taxon>
        <taxon>Cephus</taxon>
    </lineage>
</organism>
<feature type="compositionally biased region" description="Polar residues" evidence="2">
    <location>
        <begin position="5684"/>
        <end position="5693"/>
    </location>
</feature>
<name>A0AAJ7REK2_CEPCN</name>
<feature type="region of interest" description="Disordered" evidence="2">
    <location>
        <begin position="602"/>
        <end position="837"/>
    </location>
</feature>
<feature type="compositionally biased region" description="Basic and acidic residues" evidence="2">
    <location>
        <begin position="3878"/>
        <end position="3892"/>
    </location>
</feature>
<feature type="compositionally biased region" description="Basic and acidic residues" evidence="2">
    <location>
        <begin position="4014"/>
        <end position="4023"/>
    </location>
</feature>
<feature type="compositionally biased region" description="Basic and acidic residues" evidence="2">
    <location>
        <begin position="5923"/>
        <end position="5939"/>
    </location>
</feature>
<evidence type="ECO:0000259" key="4">
    <source>
        <dbReference type="Pfam" id="PF25281"/>
    </source>
</evidence>
<feature type="compositionally biased region" description="Basic and acidic residues" evidence="2">
    <location>
        <begin position="4070"/>
        <end position="4079"/>
    </location>
</feature>
<feature type="compositionally biased region" description="Basic and acidic residues" evidence="2">
    <location>
        <begin position="3363"/>
        <end position="3394"/>
    </location>
</feature>
<feature type="region of interest" description="Disordered" evidence="2">
    <location>
        <begin position="1"/>
        <end position="22"/>
    </location>
</feature>
<feature type="region of interest" description="Disordered" evidence="2">
    <location>
        <begin position="1253"/>
        <end position="1305"/>
    </location>
</feature>
<feature type="compositionally biased region" description="Basic and acidic residues" evidence="2">
    <location>
        <begin position="2484"/>
        <end position="2564"/>
    </location>
</feature>
<feature type="compositionally biased region" description="Basic and acidic residues" evidence="2">
    <location>
        <begin position="4434"/>
        <end position="4480"/>
    </location>
</feature>
<feature type="compositionally biased region" description="Basic and acidic residues" evidence="2">
    <location>
        <begin position="4299"/>
        <end position="4311"/>
    </location>
</feature>
<keyword evidence="1" id="KW-0175">Coiled coil</keyword>
<dbReference type="GO" id="GO:0003779">
    <property type="term" value="F:actin binding"/>
    <property type="evidence" value="ECO:0007669"/>
    <property type="project" value="TreeGrafter"/>
</dbReference>
<feature type="compositionally biased region" description="Basic and acidic residues" evidence="2">
    <location>
        <begin position="3325"/>
        <end position="3337"/>
    </location>
</feature>
<feature type="region of interest" description="Disordered" evidence="2">
    <location>
        <begin position="3552"/>
        <end position="4401"/>
    </location>
</feature>
<dbReference type="PANTHER" id="PTHR13843:SF12">
    <property type="entry name" value="ATPASE F1_V1_A1 COMPLEX ALPHA_BETA SUBUNIT NUCLEOTIDE-BINDING DOMAIN-CONTAINING PROTEIN"/>
    <property type="match status" value="1"/>
</dbReference>
<feature type="compositionally biased region" description="Basic and acidic residues" evidence="2">
    <location>
        <begin position="978"/>
        <end position="1006"/>
    </location>
</feature>
<feature type="compositionally biased region" description="Basic and acidic residues" evidence="2">
    <location>
        <begin position="4051"/>
        <end position="4062"/>
    </location>
</feature>
<accession>A0AAJ7REK2</accession>
<feature type="compositionally biased region" description="Basic and acidic residues" evidence="2">
    <location>
        <begin position="1042"/>
        <end position="1060"/>
    </location>
</feature>
<gene>
    <name evidence="6" type="primary">LOC107266446</name>
</gene>
<evidence type="ECO:0000313" key="6">
    <source>
        <dbReference type="RefSeq" id="XP_024939474.1"/>
    </source>
</evidence>
<feature type="compositionally biased region" description="Basic and acidic residues" evidence="2">
    <location>
        <begin position="3640"/>
        <end position="3661"/>
    </location>
</feature>
<feature type="compositionally biased region" description="Basic and acidic residues" evidence="2">
    <location>
        <begin position="802"/>
        <end position="820"/>
    </location>
</feature>
<feature type="compositionally biased region" description="Basic and acidic residues" evidence="2">
    <location>
        <begin position="4223"/>
        <end position="4232"/>
    </location>
</feature>
<dbReference type="GO" id="GO:0007409">
    <property type="term" value="P:axonogenesis"/>
    <property type="evidence" value="ECO:0007669"/>
    <property type="project" value="TreeGrafter"/>
</dbReference>
<dbReference type="GO" id="GO:0005874">
    <property type="term" value="C:microtubule"/>
    <property type="evidence" value="ECO:0007669"/>
    <property type="project" value="InterPro"/>
</dbReference>
<dbReference type="GO" id="GO:0016358">
    <property type="term" value="P:dendrite development"/>
    <property type="evidence" value="ECO:0007669"/>
    <property type="project" value="TreeGrafter"/>
</dbReference>
<feature type="compositionally biased region" description="Basic and acidic residues" evidence="2">
    <location>
        <begin position="2761"/>
        <end position="2784"/>
    </location>
</feature>
<feature type="compositionally biased region" description="Basic and acidic residues" evidence="2">
    <location>
        <begin position="4204"/>
        <end position="4216"/>
    </location>
</feature>
<dbReference type="PANTHER" id="PTHR13843">
    <property type="entry name" value="MICROTUBULE-ASSOCIATED PROTEIN"/>
    <property type="match status" value="1"/>
</dbReference>
<feature type="compositionally biased region" description="Basic and acidic residues" evidence="2">
    <location>
        <begin position="3918"/>
        <end position="3927"/>
    </location>
</feature>
<feature type="compositionally biased region" description="Basic and acidic residues" evidence="2">
    <location>
        <begin position="4686"/>
        <end position="4700"/>
    </location>
</feature>
<feature type="compositionally biased region" description="Basic and acidic residues" evidence="2">
    <location>
        <begin position="3975"/>
        <end position="3984"/>
    </location>
</feature>
<feature type="compositionally biased region" description="Basic and acidic residues" evidence="2">
    <location>
        <begin position="4126"/>
        <end position="4137"/>
    </location>
</feature>
<evidence type="ECO:0000313" key="5">
    <source>
        <dbReference type="Proteomes" id="UP000694920"/>
    </source>
</evidence>
<keyword evidence="5" id="KW-1185">Reference proteome</keyword>
<dbReference type="GO" id="GO:0000226">
    <property type="term" value="P:microtubule cytoskeleton organization"/>
    <property type="evidence" value="ECO:0007669"/>
    <property type="project" value="InterPro"/>
</dbReference>
<feature type="compositionally biased region" description="Basic and acidic residues" evidence="2">
    <location>
        <begin position="4032"/>
        <end position="4041"/>
    </location>
</feature>
<feature type="compositionally biased region" description="Acidic residues" evidence="2">
    <location>
        <begin position="2421"/>
        <end position="2434"/>
    </location>
</feature>
<feature type="region of interest" description="Disordered" evidence="2">
    <location>
        <begin position="2750"/>
        <end position="3529"/>
    </location>
</feature>
<feature type="compositionally biased region" description="Basic and acidic residues" evidence="2">
    <location>
        <begin position="3344"/>
        <end position="3356"/>
    </location>
</feature>
<feature type="region of interest" description="Disordered" evidence="2">
    <location>
        <begin position="5490"/>
        <end position="5523"/>
    </location>
</feature>
<feature type="compositionally biased region" description="Basic and acidic residues" evidence="2">
    <location>
        <begin position="5594"/>
        <end position="5603"/>
    </location>
</feature>
<dbReference type="GO" id="GO:0030425">
    <property type="term" value="C:dendrite"/>
    <property type="evidence" value="ECO:0007669"/>
    <property type="project" value="TreeGrafter"/>
</dbReference>
<feature type="coiled-coil region" evidence="1">
    <location>
        <begin position="1395"/>
        <end position="1440"/>
    </location>
</feature>
<feature type="compositionally biased region" description="Basic and acidic residues" evidence="2">
    <location>
        <begin position="5639"/>
        <end position="5666"/>
    </location>
</feature>
<dbReference type="InterPro" id="IPR057480">
    <property type="entry name" value="MAP1A/B/S-like_MBL"/>
</dbReference>
<feature type="compositionally biased region" description="Basic and acidic residues" evidence="2">
    <location>
        <begin position="1203"/>
        <end position="1216"/>
    </location>
</feature>
<feature type="compositionally biased region" description="Basic and acidic residues" evidence="2">
    <location>
        <begin position="2595"/>
        <end position="2623"/>
    </location>
</feature>
<feature type="compositionally biased region" description="Polar residues" evidence="2">
    <location>
        <begin position="2577"/>
        <end position="2593"/>
    </location>
</feature>
<feature type="compositionally biased region" description="Basic and acidic residues" evidence="2">
    <location>
        <begin position="2964"/>
        <end position="2976"/>
    </location>
</feature>
<sequence>MSTMDPAGDGGGGVPGNTEQHSTAMTNSINQQQQHPPPSPLSGCYLLVVLPEPHTAQHKDLILNRLAKGFLSWDKDSCHVDLEKELQALVAQAPEGEEARNGERLIQYATENLVTEVLIHPQTNTLLQCIRNLLASFTKHRHIIHAGYTFSGNGSWILQDGTFSLADFLDAFSEHEVQRVLRAYENSVTVDIHCAAVGDWTTSRLSKESCTRSCRVRVNPDDVLTAGVPAITSFTSYLEQYLVAQTLDQLMEPSDVVGNIRFSHPTLYVFPGGQGDAALFGINGFNMLVDGGFARKACFWDFARHLDRLDAVLVTRINNSNIGGISSVLRKKREMHVYPQIGHFFCNLMERRQANSPDGDKDVDPLILNLTDIGQEMMVNLRHIGLRPHPCYRDPEPINLYHKVGHGTLDMYVLSPSKDSREVREFLAKWHASDSKLFAGSHKKDSNNLIFPIQNLVSICALLVWQPANPEDTITRILFPGSTSQSKIFEGLERLKHLDFLKQPVCSAKSLSPSTSLAVLKDKPSKKLGSIEKETKKITEMRKEKMESKISKEESPPKSVSSTPIIPTKQPAKVEVKTKKVAENRKIEKELKEVKEVKEAREIKKEVKKESVKIEKQDETKKTDAIKTEIDKTAVAKDAKATKPEPKKKEVKEAKPAVKSSKPEAKSTKLMEKKSKPPGEKKDIKSSPTTPKRTLNGSASKVELTKATAKTISRTMTSKPSSATPAKSAKDANNRKVVAQKHIEMSTAGATTGTGVSRTLAKPKPAERKSISRRGKPASPSKARLPGSPAKSTRSTPTASVKSEKDGVIRGLARKGDKGTTDSSTVSTPSAIEPESVVKLVEKSEDLSLDSIESKVLADLKEEREVVEEIEAVLNKAERIEEARKDDHLEGDDEITAEATDKKDEDMTEEDVTAEIEDAPKKVASRKESQELTEEDEYLIVEKEEIYNEDSVISGDGEQKHLLDEVESEKVKAIVEAKDEVKEEAEEKKDEIPEKRLEFAAEKDEVVPEGYQESEKDLSPEHKEQLEEELKGIIASATEIVQKTEEKDDSGKKDSEDITKEPSSLSPDKFDSSEKKTTDTDLKPEVDQKEPIQEKLEESQERVSTLESGATTTAPTLPEDERIPLDEIKEDINEKYAKEEVKEKEAPPKVKEIFPQPTPSIVKPEVKVFDVRQSVPTLQRDIVKTPDEVADLPVHEEVDPKLYRMEDFEKDKEEKVQAAASQDLKEPETPPVKEQKGVFSFFGKVADRFEKGIDKLTGKSKRDAEKDEEKSSSKSSSPKEVKPQEKAIFEEIKPPEKTTEKEVDMEKMFPKVGKIEKSELFEQAVPKVMDVKVAAIKDTAAFLQEEIQDTIRKEVGVDLSKVKPAPAVQAVTEIKDDEVKEILSNAEIKAQNIKDEEAIEDAKEVEALLEEASKKFKTVKDSLRDSLESLEEKIEQEGIAQRAQDIDAKDAVKDTLAGVVERLEEIQPRLDGASSESKEPEKVKFDIPRCKDLEDFEEEIFEGPVRDLKEAVRDVGEVLAGTAGIEIDDKPKDVIEIVKKVAEVLKDDDFLSEKILFQESEKLQEKEKADKPEDKITEDKIQEESKVQEKPQEKVHKPEGPSDKENEISDLKDAKGLPEAKEIKEVKPVLEDVIIPKKVGITEELPPQEEIEEMLQSDIVHPLPVYERADGVEVLEEPCIKVIKDKGIELTSPTREPEKSTKEICEELLIKDDVLLSRKRRSIIEEENKSLDDFAGKVDVMEAGLEESCVKKEVKRSEKPEDEEDKIEEPEILFQQKLSPGKAEVVMVTPDSAPTSPKFALEKTDEHEFETRFKELPSEIKEVLSSKDKLEDVIEELIVTRRTRVTIEIIEYITVVRRVPRERLIYIIEEIIVKNGIPREDVLDEQVYKDGSVPLLKRIQVEEYIIEEYITKGIRITISIVEEISIRMSVPRRVVIEIIEEIVIKRKLTKEKVLNMMDEELSLILEKDEGVPVSVAKDEKRKSIFAEVLDEKVDSHLVNVKDVEEDKIVDGFVSIPSKDSVSVILKDDRDIPLKDKKDLKDLKNQEKDLADDFEAVEEEYKVREVPVTTAGSLPAEVPSKTKDEVEEALEDEASEVVEADEKISTIIKDIKEVQDVVKEAEVLSDASEVSDVVDTTEKYLDEAKEKTADVKPEHIRVEEVIDKQEVPEIDAAKDIAKEKIEVDKDKLDLKDHVEEVKKDTVESDKPEKSEVVEKGEEVLKDFTDIKVAGTQVKDIEVLPEKKEITKDDLKEPLEEKTVLEKVVSPEEMTEKVDVLTQKEKPKDLVDKISKDTVSPVQDKKEVVTLEKKTVPEDSKDKIPEKRLSMDISEILKDIKAPASPEIPQSVESIVKDLKKDDVVPPKDVTETPEKALPETKLADATGRAMEPEPKEQISEVTKIEKGRESPVEDTVRTKRSIKESTEEDQFPEEKDSEDESKALHETLSKDDSTVRRMLVTASSEDGGQETVICPVGSITFTKTVTPDDSLKDVSTKSTPEKDSLVLDKDSLRSGESTPERDSISGKSTPDIRDTDKITPEDSLDKSPIAHRDSQELEDSLEKSPRSIDKSVPVSFAAEMSGSKSTQILEVKQTSSTEVPEDKQISPIKKISEVPSTEKLESKETSPIEMSEIKEISLVEKKIPLTEKPSISKASPVDTFETKIVSPLDKSERKELSPMEKVELKESLEKSDIKEIPSVTDSVVKETFIEDEMKAKTLIDKPNETDKTKVPSAVINKFEDLRVADLQEKEKLEIKLRSSSIVGEETQEKSRTPSPSESEKSLRAEKADIKPQVPTSLTIKPEEIITVASTAMDVKPAIDITDTQVDKSRSPIIAGDKLQEKEPLEKSRSPSIVGDKPEEKEPADKSRSPSNAGDKPAEKISTDKSRSPSITGHKPEEKILDDKSRSPSIVGDKPEEKEPADKSRSPSIAGDKPEEKVPTDKSRSPSIAGDKPEVMAAADKSRSPSIAGDKPEEKVPTDKSRSPSIAGDKPEVMAAADKSRSPSIAGDKPEEKEPADQSRSPSIAGDKPEVMAAADKSRSPSIAGDKPEEKEPADQSRSPSIVGDKPEETVPADKSRSPSIAGDKPEEKEPADQSRSPSIPGDKPEETVPADKSRSPSIAGEKPEEKQPADQSISPGIAGDKREEKEPGDKSRSPSIAGDKPEEKVPTDKSRSPSIVGDKPEEKEPADKSRSPSIAGDKPEVMAAADKSRSPSIAGDKPEEKVPADKSRSPSIAGDKPEEKEPADKSRSPSIAGDKPEVMAAADKSRSPSIAGDKPEEKVPADKSRSPSIAGDKPEEKEPADKSRSPSIAGDKPEVMAAADKSRSPSIAGDKPEEKAPADKSRSPSIAGDKPEEKVTADKSRSPSIAGDKPEEKEPADKSRSPSIARDKPEEMAPADKSRSPSIAGDKPEEKVPADKSRSPSIAGDKPEEKEPADKSRSPSIAGDKPEVMAAADKSRSPSIAGDKPEEKVPADKSRSSSIVGDLPDDKGPLDKSISPSIACEESSEKKEPSLSKSPSISSDKPYEKEPIDLSKSTSIAGEIVDVKRLAGISVDKPISLNLIGDKPIKQEPVDKSRSPSIAGDKIIEIESAGMSKSPSIISDQLGDKEPIEKSRSPSIISDKPDEKLHISGSKSPSVADDKIDEVELTDKSRSPSIVSDKHDDKDHVGGSKSPSLVGDRVEEKDHISGSKTPSIAGDKIDEKDLDDILRSTSALSDKPDEKNQIISSKSPSVAGDKIDEKELIDRLTSAITCEKPERDSISESKSSSLAGDKINEKDHVSGSRSPSIAGDKIDEKELIQKSRSPSVDSDKPDEKDQISESKSSSIAGDKIDEHSKDHVSGSKSPSIAGDRLDEMHPTSRSRSSSIVSDKPDDKDQVGGSKSPRVASDKIDNKEPIDKSRSPSIVSDKLDEKYHIDDLRIPSAAGDKTDESEPSAKSRSTSVISDKPDEKEQVSGSRSPSIAGDKIDDKEPIDKSRSASIVSDKPDEKDHISASKSPSLAGDKIDEMEPTDKSRSPSIVSAKPDEKDDISRSKSPSIAGDKIDEKDHTSGSKTPSIAGDKIDEKDLDVRLKSPSALSDKSDEKDHIAGSKSPSIAGDKIDETQAAQMSRSSSIVSDKPDEKDRIIHSKSPSVVDDNKIDEKDHISSSKSSSIAGDKIDEIDPADKSRSPSVFSDKPDDKEEIIRSKSPSIAGDKVDEKDHISGSKSPSIAGDRIDETHVADKSRSPSIISDKADEKDHVSGSKSPSIADDKVDEKDHISGSKSPSIAGDKIDEIHVADKSRSPSIISEKADEKDHVSRSKSPSIAGDKADDAQPLDKSRSASIVSEKADVKDHLSGSKSPSIADEKADDKHLELDKEQEILVKDAESDKKMGALRSSKDSSPIEERTPKDRSRSHSLFETGEKTPLGRSRAASLFEDKVPEKLSLLEGVKGAFEHSASTSILEEKEEIRTSFDQEEDHTKIPKDDLKTPVDETKKPKEAPRSFEHPEDFVVPDEVEDLKTPSTRKEDQGRATDQISPKAEESKEVEDDDEDLEVPMEKRSEIEKYIIEEFVNKKRKVSSNVIAEIYIIMDVPRHVIIEIIEGIIVKKDLARNSILEDEEEGDEEEPKTEEPDAPVSKRLRIEKYILEEYVAKKRKITSKIVEEIIVIEDVTRSLVMQIINEIIIGHGLCKETILSDLEPDIELLDAESRKKSITESKRSSISSERSHESGVSGKITHDLDPKDSDTELEKSKKSSPDRTAPHIDEEISISEEKRTEVENYLIEDYISKGKIITEQILQEIIIKKSLPRYIILEIIEEIIFKRKIIRRNVIDETIFHEEDLSIGKDHEESSSIEKSLEASVLDRFQRSPEGKSSPEVSSIKDHEESTSIIDRRKRSLDDQEPDTGKSTPDISSARDRIIDISGKSTPDPKSSLFSEKFSDRSGYSTPEMRHFYEKSGKSTPDYRTEYESQFHKAFVGGITEIRTTHITTLSGKSTPDFAGRSDTPDSEAAAAIATTTDCVKEGSDVLVDVMAKDTDTGESKEADKFVTDYMSAITSTIATDGKDVLVDVLAKSSRDLDKISPEVTSTVTTSSVKETGLFEKEVKEVSHVTTDTSSKVTTSMLKEDKDILEKEIKEVKETGKIVSELSGAITSTSLTESKNVLVDVVAKETNLSKETSKEFSTVTWSTSTTSSVSQIGTKHEVPDVNGKDFVKQVQKDEVVEDSHPILVTKVIKREMVDDGEPEVVTKIVKREIVEEGEPEVVTKVIKREIIDEDEPEVVTKIVKREIIEESEPEEIVTRIIKREIIEEGEPEVITKIIKREIHESEEDFDTTGRTGEVKKIVSREGTPEVTETITTRTSRTIVTDAAPIGRPSSSSSDIEKPELYTRIISSEGTPEIVETIKRTKKITSESGPEYVTRIVSREGTPEIQKTTDVKRIVTTVTTITGPDGEVITKKDVKESSDVLDSEHLLEKLIDSSQGQEKTGKRREDDEDKKVSEERFVSETPEGLRTEEIIRRTVTTVTSTSGTSSPDVKTFFDSGKSTPDSKDQSEVIRAPLDKSEVVVSPAVRDLISDDKSYSGKSSPDISLPRDIVFSGSTGKSTPEIPVSPLIRDGASMQPSGRSTPDRKSEGRSRTATPEGFRSGEVIRTTITTTRTMSDDGEIITTTKEITEATNEKGETVVLAEKTDVKVDDSRTSSEMTQEPRYSDEETPASPLSSTSQDGKSLEFSAAAMSSSFYGELPTVPPLTTVKPAFTDPASRKISEPIPIQSDYSFKRFTVEKEFAGGYEPKSESKKYVDEADMDFEKALMDGKDKDTVGYSNGTLAQLSNGSKQLDPMAASFVEDSDDSKDPKDKKDPLAGWGAPLGLPSPKPPRKFNLRKSAVNASSVETTETALEGLNFDVINDWGEPLALPTPAPAPMANEVSNKGAPGTPKKERKQPKKVVSENIKNKKRSESPGKNEKKNKDSKNKVQPVYMDLTYVPHHGNSYYTSLEFFKRIRARYYVFSGTEPSREVYDALLEAKKTWEDKDLEVTMIPTYDTDTLGYWVADNEEALAANHIDLSPSASRCTINLQDHETSCSAYRLEF</sequence>
<feature type="compositionally biased region" description="Basic and acidic residues" evidence="2">
    <location>
        <begin position="4108"/>
        <end position="4117"/>
    </location>
</feature>
<feature type="compositionally biased region" description="Basic and acidic residues" evidence="2">
    <location>
        <begin position="2832"/>
        <end position="2843"/>
    </location>
</feature>
<feature type="compositionally biased region" description="Basic and acidic residues" evidence="2">
    <location>
        <begin position="4185"/>
        <end position="4194"/>
    </location>
</feature>
<feature type="compositionally biased region" description="Basic and acidic residues" evidence="2">
    <location>
        <begin position="1013"/>
        <end position="1031"/>
    </location>
</feature>
<feature type="domain" description="Microtubule-associated protein 1A/B/S-like MBL-like" evidence="4">
    <location>
        <begin position="248"/>
        <end position="512"/>
    </location>
</feature>
<feature type="compositionally biased region" description="Basic and acidic residues" evidence="2">
    <location>
        <begin position="2926"/>
        <end position="2938"/>
    </location>
</feature>
<feature type="compositionally biased region" description="Basic and acidic residues" evidence="2">
    <location>
        <begin position="4318"/>
        <end position="4327"/>
    </location>
</feature>
<feature type="region of interest" description="Disordered" evidence="2">
    <location>
        <begin position="4686"/>
        <end position="4741"/>
    </location>
</feature>
<feature type="compositionally biased region" description="Basic and acidic residues" evidence="2">
    <location>
        <begin position="3690"/>
        <end position="3701"/>
    </location>
</feature>
<feature type="compositionally biased region" description="Polar residues" evidence="2">
    <location>
        <begin position="4095"/>
        <end position="4106"/>
    </location>
</feature>
<feature type="compositionally biased region" description="Basic and acidic residues" evidence="2">
    <location>
        <begin position="1223"/>
        <end position="1233"/>
    </location>
</feature>
<feature type="compositionally biased region" description="Basic and acidic residues" evidence="2">
    <location>
        <begin position="3994"/>
        <end position="4006"/>
    </location>
</feature>
<feature type="compositionally biased region" description="Basic and acidic residues" evidence="2">
    <location>
        <begin position="3420"/>
        <end position="3432"/>
    </location>
</feature>
<feature type="compositionally biased region" description="Polar residues" evidence="2">
    <location>
        <begin position="686"/>
        <end position="699"/>
    </location>
</feature>
<feature type="compositionally biased region" description="Basic and acidic residues" evidence="2">
    <location>
        <begin position="3211"/>
        <end position="3223"/>
    </location>
</feature>
<feature type="compositionally biased region" description="Low complexity" evidence="2">
    <location>
        <begin position="5490"/>
        <end position="5500"/>
    </location>
</feature>
<feature type="compositionally biased region" description="Basic and acidic residues" evidence="2">
    <location>
        <begin position="4707"/>
        <end position="4741"/>
    </location>
</feature>
<feature type="compositionally biased region" description="Basic and acidic residues" evidence="2">
    <location>
        <begin position="3040"/>
        <end position="3049"/>
    </location>
</feature>
<feature type="compositionally biased region" description="Polar residues" evidence="2">
    <location>
        <begin position="5788"/>
        <end position="5802"/>
    </location>
</feature>
<feature type="coiled-coil region" evidence="1">
    <location>
        <begin position="2039"/>
        <end position="2102"/>
    </location>
</feature>
<feature type="region of interest" description="Disordered" evidence="2">
    <location>
        <begin position="1561"/>
        <end position="1619"/>
    </location>
</feature>
<feature type="compositionally biased region" description="Basic and acidic residues" evidence="2">
    <location>
        <begin position="3597"/>
        <end position="3607"/>
    </location>
</feature>
<dbReference type="RefSeq" id="XP_024939474.1">
    <property type="nucleotide sequence ID" value="XM_025083706.1"/>
</dbReference>
<feature type="compositionally biased region" description="Basic and acidic residues" evidence="2">
    <location>
        <begin position="3230"/>
        <end position="3242"/>
    </location>
</feature>
<feature type="compositionally biased region" description="Basic and acidic residues" evidence="2">
    <location>
        <begin position="4240"/>
        <end position="4251"/>
    </location>
</feature>
<feature type="compositionally biased region" description="Basic and acidic residues" evidence="2">
    <location>
        <begin position="543"/>
        <end position="556"/>
    </location>
</feature>
<feature type="region of interest" description="Disordered" evidence="2">
    <location>
        <begin position="2353"/>
        <end position="2623"/>
    </location>
</feature>
<dbReference type="GeneID" id="107266446"/>
<feature type="compositionally biased region" description="Polar residues" evidence="2">
    <location>
        <begin position="821"/>
        <end position="830"/>
    </location>
</feature>
<feature type="region of interest" description="Disordered" evidence="2">
    <location>
        <begin position="5639"/>
        <end position="5695"/>
    </location>
</feature>
<feature type="region of interest" description="Disordered" evidence="2">
    <location>
        <begin position="978"/>
        <end position="1126"/>
    </location>
</feature>
<dbReference type="GO" id="GO:0005875">
    <property type="term" value="C:microtubule associated complex"/>
    <property type="evidence" value="ECO:0007669"/>
    <property type="project" value="TreeGrafter"/>
</dbReference>
<dbReference type="Proteomes" id="UP000694920">
    <property type="component" value="Unplaced"/>
</dbReference>
<feature type="compositionally biased region" description="Basic and acidic residues" evidence="2">
    <location>
        <begin position="3401"/>
        <end position="3413"/>
    </location>
</feature>
<dbReference type="GO" id="GO:0005829">
    <property type="term" value="C:cytosol"/>
    <property type="evidence" value="ECO:0007669"/>
    <property type="project" value="TreeGrafter"/>
</dbReference>
<evidence type="ECO:0000256" key="2">
    <source>
        <dbReference type="SAM" id="MobiDB-lite"/>
    </source>
</evidence>
<feature type="compositionally biased region" description="Polar residues" evidence="2">
    <location>
        <begin position="1102"/>
        <end position="1115"/>
    </location>
</feature>
<feature type="compositionally biased region" description="Basic and acidic residues" evidence="2">
    <location>
        <begin position="5514"/>
        <end position="5523"/>
    </location>
</feature>
<feature type="compositionally biased region" description="Basic and acidic residues" evidence="2">
    <location>
        <begin position="1068"/>
        <end position="1101"/>
    </location>
</feature>
<feature type="region of interest" description="Disordered" evidence="2">
    <location>
        <begin position="5780"/>
        <end position="5860"/>
    </location>
</feature>
<dbReference type="Pfam" id="PF25281">
    <property type="entry name" value="MBL_MAP1B"/>
    <property type="match status" value="1"/>
</dbReference>
<feature type="compositionally biased region" description="Basic and acidic residues" evidence="2">
    <location>
        <begin position="3956"/>
        <end position="3968"/>
    </location>
</feature>
<dbReference type="GO" id="GO:0008017">
    <property type="term" value="F:microtubule binding"/>
    <property type="evidence" value="ECO:0007669"/>
    <property type="project" value="InterPro"/>
</dbReference>
<feature type="compositionally biased region" description="Basic and acidic residues" evidence="2">
    <location>
        <begin position="2870"/>
        <end position="2881"/>
    </location>
</feature>
<feature type="compositionally biased region" description="Acidic residues" evidence="2">
    <location>
        <begin position="4515"/>
        <end position="4525"/>
    </location>
</feature>
<feature type="compositionally biased region" description="Basic and acidic residues" evidence="2">
    <location>
        <begin position="3821"/>
        <end position="3832"/>
    </location>
</feature>
<feature type="compositionally biased region" description="Basic and acidic residues" evidence="2">
    <location>
        <begin position="2435"/>
        <end position="2450"/>
    </location>
</feature>
<feature type="compositionally biased region" description="Basic and acidic residues" evidence="2">
    <location>
        <begin position="3173"/>
        <end position="3185"/>
    </location>
</feature>
<feature type="compositionally biased region" description="Basic and acidic residues" evidence="2">
    <location>
        <begin position="3154"/>
        <end position="3166"/>
    </location>
</feature>
<feature type="compositionally biased region" description="Basic and acidic residues" evidence="2">
    <location>
        <begin position="2888"/>
        <end position="2900"/>
    </location>
</feature>
<feature type="compositionally biased region" description="Basic and acidic residues" evidence="2">
    <location>
        <begin position="3800"/>
        <end position="3811"/>
    </location>
</feature>
<feature type="compositionally biased region" description="Low complexity" evidence="2">
    <location>
        <begin position="717"/>
        <end position="727"/>
    </location>
</feature>
<feature type="compositionally biased region" description="Basic and acidic residues" evidence="2">
    <location>
        <begin position="3899"/>
        <end position="3911"/>
    </location>
</feature>
<feature type="compositionally biased region" description="Basic and acidic residues" evidence="2">
    <location>
        <begin position="3134"/>
        <end position="3147"/>
    </location>
</feature>
<feature type="compositionally biased region" description="Low complexity" evidence="2">
    <location>
        <begin position="3506"/>
        <end position="3515"/>
    </location>
</feature>
<feature type="compositionally biased region" description="Basic and acidic residues" evidence="2">
    <location>
        <begin position="3287"/>
        <end position="3299"/>
    </location>
</feature>
<feature type="compositionally biased region" description="Basic and acidic residues" evidence="2">
    <location>
        <begin position="602"/>
        <end position="685"/>
    </location>
</feature>
<feature type="compositionally biased region" description="Basic and acidic residues" evidence="2">
    <location>
        <begin position="4280"/>
        <end position="4289"/>
    </location>
</feature>
<feature type="compositionally biased region" description="Basic and acidic residues" evidence="2">
    <location>
        <begin position="2850"/>
        <end position="2862"/>
    </location>
</feature>
<feature type="compositionally biased region" description="Polar residues" evidence="2">
    <location>
        <begin position="4894"/>
        <end position="4905"/>
    </location>
</feature>
<feature type="compositionally biased region" description="Basic and acidic residues" evidence="2">
    <location>
        <begin position="2907"/>
        <end position="2919"/>
    </location>
</feature>
<dbReference type="InterPro" id="IPR026074">
    <property type="entry name" value="MAP1"/>
</dbReference>
<dbReference type="GO" id="GO:0031114">
    <property type="term" value="P:regulation of microtubule depolymerization"/>
    <property type="evidence" value="ECO:0007669"/>
    <property type="project" value="TreeGrafter"/>
</dbReference>